<accession>A0ABY7D1U4</accession>
<protein>
    <submittedName>
        <fullName evidence="2">Uncharacterized protein</fullName>
    </submittedName>
</protein>
<feature type="region of interest" description="Disordered" evidence="1">
    <location>
        <begin position="123"/>
        <end position="143"/>
    </location>
</feature>
<dbReference type="Proteomes" id="UP001164743">
    <property type="component" value="Chromosome 14A"/>
</dbReference>
<gene>
    <name evidence="2" type="ORF">PtA15_14A264</name>
</gene>
<evidence type="ECO:0000313" key="2">
    <source>
        <dbReference type="EMBL" id="WAQ91381.1"/>
    </source>
</evidence>
<evidence type="ECO:0000256" key="1">
    <source>
        <dbReference type="SAM" id="MobiDB-lite"/>
    </source>
</evidence>
<dbReference type="GeneID" id="77803857"/>
<name>A0ABY7D1U4_9BASI</name>
<reference evidence="2" key="1">
    <citation type="submission" date="2022-10" db="EMBL/GenBank/DDBJ databases">
        <title>Puccinia triticina Genome sequencing and assembly.</title>
        <authorList>
            <person name="Li C."/>
        </authorList>
    </citation>
    <scope>NUCLEOTIDE SEQUENCE</scope>
    <source>
        <strain evidence="2">Pt15</strain>
    </source>
</reference>
<organism evidence="2 3">
    <name type="scientific">Puccinia triticina</name>
    <dbReference type="NCBI Taxonomy" id="208348"/>
    <lineage>
        <taxon>Eukaryota</taxon>
        <taxon>Fungi</taxon>
        <taxon>Dikarya</taxon>
        <taxon>Basidiomycota</taxon>
        <taxon>Pucciniomycotina</taxon>
        <taxon>Pucciniomycetes</taxon>
        <taxon>Pucciniales</taxon>
        <taxon>Pucciniaceae</taxon>
        <taxon>Puccinia</taxon>
    </lineage>
</organism>
<sequence>MDPIYKRMLLAIAERHPTKQNHSTTVFYERLPNMLDQQDGNLRELNGFGSEMQICSLRAEPSPRPRPYLCLLSAVIDILLGLPQLTSFKHQLLQQLSRFWTRWAAWRRLGIKQARAHGLDTHWPAQTHPRRRCRPPPPSKTTVNGRERLEQLQTMRRILKSNNTLLSGSAGDLFRTIRKLESSPRTSSRPWPLPFLSLLTQ</sequence>
<dbReference type="RefSeq" id="XP_053026936.1">
    <property type="nucleotide sequence ID" value="XM_053162962.1"/>
</dbReference>
<dbReference type="EMBL" id="CP110434">
    <property type="protein sequence ID" value="WAQ91381.1"/>
    <property type="molecule type" value="Genomic_DNA"/>
</dbReference>
<proteinExistence type="predicted"/>
<evidence type="ECO:0000313" key="3">
    <source>
        <dbReference type="Proteomes" id="UP001164743"/>
    </source>
</evidence>
<keyword evidence="3" id="KW-1185">Reference proteome</keyword>